<name>A0AAP0EQ30_9MAGN</name>
<evidence type="ECO:0000256" key="1">
    <source>
        <dbReference type="ARBA" id="ARBA00004613"/>
    </source>
</evidence>
<dbReference type="InterPro" id="IPR001087">
    <property type="entry name" value="GDSL"/>
</dbReference>
<evidence type="ECO:0000256" key="5">
    <source>
        <dbReference type="ARBA" id="ARBA00022801"/>
    </source>
</evidence>
<dbReference type="EMBL" id="JBBNAE010000009">
    <property type="protein sequence ID" value="KAK9097585.1"/>
    <property type="molecule type" value="Genomic_DNA"/>
</dbReference>
<protein>
    <recommendedName>
        <fullName evidence="10">GDSL esterase/lipase</fullName>
    </recommendedName>
</protein>
<comment type="subcellular location">
    <subcellularLocation>
        <location evidence="1">Secreted</location>
    </subcellularLocation>
</comment>
<evidence type="ECO:0008006" key="10">
    <source>
        <dbReference type="Google" id="ProtNLM"/>
    </source>
</evidence>
<evidence type="ECO:0000313" key="8">
    <source>
        <dbReference type="EMBL" id="KAK9097585.1"/>
    </source>
</evidence>
<dbReference type="InterPro" id="IPR051238">
    <property type="entry name" value="GDSL_esterase/lipase"/>
</dbReference>
<dbReference type="GO" id="GO:0005576">
    <property type="term" value="C:extracellular region"/>
    <property type="evidence" value="ECO:0007669"/>
    <property type="project" value="UniProtKB-SubCell"/>
</dbReference>
<keyword evidence="4" id="KW-0732">Signal</keyword>
<evidence type="ECO:0000256" key="3">
    <source>
        <dbReference type="ARBA" id="ARBA00022525"/>
    </source>
</evidence>
<comment type="caution">
    <text evidence="8">The sequence shown here is derived from an EMBL/GenBank/DDBJ whole genome shotgun (WGS) entry which is preliminary data.</text>
</comment>
<evidence type="ECO:0000256" key="7">
    <source>
        <dbReference type="ARBA" id="ARBA00023098"/>
    </source>
</evidence>
<dbReference type="GO" id="GO:0016788">
    <property type="term" value="F:hydrolase activity, acting on ester bonds"/>
    <property type="evidence" value="ECO:0007669"/>
    <property type="project" value="InterPro"/>
</dbReference>
<dbReference type="PANTHER" id="PTHR45650:SF8">
    <property type="entry name" value="GDSL ESTERASE_LIPASE"/>
    <property type="match status" value="1"/>
</dbReference>
<reference evidence="8 9" key="1">
    <citation type="submission" date="2024-01" db="EMBL/GenBank/DDBJ databases">
        <title>Genome assemblies of Stephania.</title>
        <authorList>
            <person name="Yang L."/>
        </authorList>
    </citation>
    <scope>NUCLEOTIDE SEQUENCE [LARGE SCALE GENOMIC DNA]</scope>
    <source>
        <strain evidence="8">QJT</strain>
        <tissue evidence="8">Leaf</tissue>
    </source>
</reference>
<keyword evidence="9" id="KW-1185">Reference proteome</keyword>
<keyword evidence="7" id="KW-0443">Lipid metabolism</keyword>
<evidence type="ECO:0000256" key="6">
    <source>
        <dbReference type="ARBA" id="ARBA00022963"/>
    </source>
</evidence>
<comment type="similarity">
    <text evidence="2">Belongs to the 'GDSL' lipolytic enzyme family.</text>
</comment>
<evidence type="ECO:0000256" key="2">
    <source>
        <dbReference type="ARBA" id="ARBA00008668"/>
    </source>
</evidence>
<dbReference type="GO" id="GO:0016042">
    <property type="term" value="P:lipid catabolic process"/>
    <property type="evidence" value="ECO:0007669"/>
    <property type="project" value="UniProtKB-KW"/>
</dbReference>
<dbReference type="Pfam" id="PF00657">
    <property type="entry name" value="Lipase_GDSL"/>
    <property type="match status" value="1"/>
</dbReference>
<dbReference type="Gene3D" id="3.40.50.1110">
    <property type="entry name" value="SGNH hydrolase"/>
    <property type="match status" value="1"/>
</dbReference>
<keyword evidence="6" id="KW-0442">Lipid degradation</keyword>
<evidence type="ECO:0000256" key="4">
    <source>
        <dbReference type="ARBA" id="ARBA00022729"/>
    </source>
</evidence>
<keyword evidence="3" id="KW-0964">Secreted</keyword>
<proteinExistence type="inferred from homology"/>
<accession>A0AAP0EQ30</accession>
<sequence>MEDKEMRERVEGNRNSFKGNLLGLGLIPAFQNPKTIGSNILKGVNFASSAAGVLQERGTFLGDRWTFNLQIEQFATNTLPELRSQVLRSKEGNKELSVDEFLAKSLSYSNIGSNDFINYIVRNYKDPEAYIDWVISAHTRQLKVFIDQFQSPQTEKLYQLGGRKFLVFGLAPMGCLPTAILLFNKNAPEECSEQLNQVVQCWNTRLEELLKKLKHKHASEGNMVQLFLPC</sequence>
<gene>
    <name evidence="8" type="ORF">Sjap_023082</name>
</gene>
<dbReference type="Proteomes" id="UP001417504">
    <property type="component" value="Unassembled WGS sequence"/>
</dbReference>
<evidence type="ECO:0000313" key="9">
    <source>
        <dbReference type="Proteomes" id="UP001417504"/>
    </source>
</evidence>
<keyword evidence="5" id="KW-0378">Hydrolase</keyword>
<dbReference type="PANTHER" id="PTHR45650">
    <property type="entry name" value="GDSL-LIKE LIPASE/ACYLHYDROLASE-RELATED"/>
    <property type="match status" value="1"/>
</dbReference>
<dbReference type="AlphaFoldDB" id="A0AAP0EQ30"/>
<organism evidence="8 9">
    <name type="scientific">Stephania japonica</name>
    <dbReference type="NCBI Taxonomy" id="461633"/>
    <lineage>
        <taxon>Eukaryota</taxon>
        <taxon>Viridiplantae</taxon>
        <taxon>Streptophyta</taxon>
        <taxon>Embryophyta</taxon>
        <taxon>Tracheophyta</taxon>
        <taxon>Spermatophyta</taxon>
        <taxon>Magnoliopsida</taxon>
        <taxon>Ranunculales</taxon>
        <taxon>Menispermaceae</taxon>
        <taxon>Menispermoideae</taxon>
        <taxon>Cissampelideae</taxon>
        <taxon>Stephania</taxon>
    </lineage>
</organism>
<dbReference type="InterPro" id="IPR036514">
    <property type="entry name" value="SGNH_hydro_sf"/>
</dbReference>